<feature type="transmembrane region" description="Helical" evidence="6">
    <location>
        <begin position="125"/>
        <end position="144"/>
    </location>
</feature>
<sequence>MKKQTELPEWMTQTEDYVPSRDKDSFQKKTSGQLLKLLARIRMQTVRRKEKEISAGISLLLLFVTVLLTVCAHGLRFPVTVLGLMIVLLAAFSGKDIRQILVETLTGVGFSLVFTLPAALLGNVYSMQVIATKTAVTVMAVAMLNHAVRWNKICASLSRCHLPDTFLFVFDMTVKYLVVLGRSCKELLDALTLRSVGKNPDKKRAAGGILAVTYLRSQRMAEETYLAMHCRGYDGTYRYYMKHKKNRWDLLPVGLLAAEIVLYIMEGAYL</sequence>
<comment type="caution">
    <text evidence="7">The sequence shown here is derived from an EMBL/GenBank/DDBJ whole genome shotgun (WGS) entry which is preliminary data.</text>
</comment>
<feature type="transmembrane region" description="Helical" evidence="6">
    <location>
        <begin position="100"/>
        <end position="119"/>
    </location>
</feature>
<evidence type="ECO:0000313" key="8">
    <source>
        <dbReference type="Proteomes" id="UP000621540"/>
    </source>
</evidence>
<evidence type="ECO:0000256" key="3">
    <source>
        <dbReference type="ARBA" id="ARBA00022692"/>
    </source>
</evidence>
<dbReference type="Pfam" id="PF02361">
    <property type="entry name" value="CbiQ"/>
    <property type="match status" value="1"/>
</dbReference>
<dbReference type="RefSeq" id="WP_147619246.1">
    <property type="nucleotide sequence ID" value="NZ_JACOQH010000011.1"/>
</dbReference>
<gene>
    <name evidence="7" type="ORF">H8Z76_12540</name>
</gene>
<proteinExistence type="predicted"/>
<dbReference type="InterPro" id="IPR003339">
    <property type="entry name" value="ABC/ECF_trnsptr_transmembrane"/>
</dbReference>
<keyword evidence="5 6" id="KW-0472">Membrane</keyword>
<comment type="subcellular location">
    <subcellularLocation>
        <location evidence="1">Membrane</location>
        <topology evidence="1">Multi-pass membrane protein</topology>
    </subcellularLocation>
</comment>
<reference evidence="7 8" key="1">
    <citation type="submission" date="2020-08" db="EMBL/GenBank/DDBJ databases">
        <title>Genome public.</title>
        <authorList>
            <person name="Liu C."/>
            <person name="Sun Q."/>
        </authorList>
    </citation>
    <scope>NUCLEOTIDE SEQUENCE [LARGE SCALE GENOMIC DNA]</scope>
    <source>
        <strain evidence="7 8">BX0805</strain>
    </source>
</reference>
<feature type="transmembrane region" description="Helical" evidence="6">
    <location>
        <begin position="248"/>
        <end position="265"/>
    </location>
</feature>
<dbReference type="PANTHER" id="PTHR34857">
    <property type="entry name" value="SLL0384 PROTEIN"/>
    <property type="match status" value="1"/>
</dbReference>
<keyword evidence="3 6" id="KW-0812">Transmembrane</keyword>
<evidence type="ECO:0000256" key="6">
    <source>
        <dbReference type="SAM" id="Phobius"/>
    </source>
</evidence>
<accession>A0ABR7ID05</accession>
<dbReference type="CDD" id="cd16914">
    <property type="entry name" value="EcfT"/>
    <property type="match status" value="1"/>
</dbReference>
<protein>
    <submittedName>
        <fullName evidence="7">Energy-coupling factor transporter transmembrane protein EcfT</fullName>
    </submittedName>
</protein>
<evidence type="ECO:0000256" key="1">
    <source>
        <dbReference type="ARBA" id="ARBA00004141"/>
    </source>
</evidence>
<keyword evidence="4 6" id="KW-1133">Transmembrane helix</keyword>
<dbReference type="InterPro" id="IPR051611">
    <property type="entry name" value="ECF_transporter_component"/>
</dbReference>
<keyword evidence="8" id="KW-1185">Reference proteome</keyword>
<dbReference type="PANTHER" id="PTHR34857:SF2">
    <property type="entry name" value="SLL0384 PROTEIN"/>
    <property type="match status" value="1"/>
</dbReference>
<evidence type="ECO:0000256" key="4">
    <source>
        <dbReference type="ARBA" id="ARBA00022989"/>
    </source>
</evidence>
<organism evidence="7 8">
    <name type="scientific">Roseburia yibonii</name>
    <dbReference type="NCBI Taxonomy" id="2763063"/>
    <lineage>
        <taxon>Bacteria</taxon>
        <taxon>Bacillati</taxon>
        <taxon>Bacillota</taxon>
        <taxon>Clostridia</taxon>
        <taxon>Lachnospirales</taxon>
        <taxon>Lachnospiraceae</taxon>
        <taxon>Roseburia</taxon>
    </lineage>
</organism>
<keyword evidence="2" id="KW-1003">Cell membrane</keyword>
<dbReference type="EMBL" id="JACOQH010000011">
    <property type="protein sequence ID" value="MBC5754824.1"/>
    <property type="molecule type" value="Genomic_DNA"/>
</dbReference>
<feature type="transmembrane region" description="Helical" evidence="6">
    <location>
        <begin position="53"/>
        <end position="70"/>
    </location>
</feature>
<evidence type="ECO:0000313" key="7">
    <source>
        <dbReference type="EMBL" id="MBC5754824.1"/>
    </source>
</evidence>
<name>A0ABR7ID05_9FIRM</name>
<evidence type="ECO:0000256" key="2">
    <source>
        <dbReference type="ARBA" id="ARBA00022475"/>
    </source>
</evidence>
<evidence type="ECO:0000256" key="5">
    <source>
        <dbReference type="ARBA" id="ARBA00023136"/>
    </source>
</evidence>
<dbReference type="Proteomes" id="UP000621540">
    <property type="component" value="Unassembled WGS sequence"/>
</dbReference>
<feature type="transmembrane region" description="Helical" evidence="6">
    <location>
        <begin position="76"/>
        <end position="93"/>
    </location>
</feature>